<dbReference type="OrthoDB" id="5194016at2"/>
<evidence type="ECO:0000313" key="2">
    <source>
        <dbReference type="Proteomes" id="UP000249341"/>
    </source>
</evidence>
<sequence length="99" mass="10579">MVDYSEEREPGWSRKVSETWQISESSTRIRLWGRCPKCDCDSVTVVDLTTGVKGPGGAVSPTLDVLVLCSCTSPHPGRPADRSGCGRGGWLTVTLDGAP</sequence>
<dbReference type="AlphaFoldDB" id="A0A327Z8I5"/>
<dbReference type="EMBL" id="QLMJ01000023">
    <property type="protein sequence ID" value="RAK27447.1"/>
    <property type="molecule type" value="Genomic_DNA"/>
</dbReference>
<proteinExistence type="predicted"/>
<accession>A0A327Z8I5</accession>
<reference evidence="1 2" key="1">
    <citation type="submission" date="2018-06" db="EMBL/GenBank/DDBJ databases">
        <title>Genomic Encyclopedia of Type Strains, Phase III (KMG-III): the genomes of soil and plant-associated and newly described type strains.</title>
        <authorList>
            <person name="Whitman W."/>
        </authorList>
    </citation>
    <scope>NUCLEOTIDE SEQUENCE [LARGE SCALE GENOMIC DNA]</scope>
    <source>
        <strain evidence="1 2">CGMCC 4.7090</strain>
    </source>
</reference>
<keyword evidence="2" id="KW-1185">Reference proteome</keyword>
<organism evidence="1 2">
    <name type="scientific">Actinoplanes lutulentus</name>
    <dbReference type="NCBI Taxonomy" id="1287878"/>
    <lineage>
        <taxon>Bacteria</taxon>
        <taxon>Bacillati</taxon>
        <taxon>Actinomycetota</taxon>
        <taxon>Actinomycetes</taxon>
        <taxon>Micromonosporales</taxon>
        <taxon>Micromonosporaceae</taxon>
        <taxon>Actinoplanes</taxon>
    </lineage>
</organism>
<protein>
    <submittedName>
        <fullName evidence="1">Uncharacterized protein</fullName>
    </submittedName>
</protein>
<dbReference type="Proteomes" id="UP000249341">
    <property type="component" value="Unassembled WGS sequence"/>
</dbReference>
<dbReference type="RefSeq" id="WP_146617031.1">
    <property type="nucleotide sequence ID" value="NZ_JACHWI010000003.1"/>
</dbReference>
<comment type="caution">
    <text evidence="1">The sequence shown here is derived from an EMBL/GenBank/DDBJ whole genome shotgun (WGS) entry which is preliminary data.</text>
</comment>
<evidence type="ECO:0000313" key="1">
    <source>
        <dbReference type="EMBL" id="RAK27447.1"/>
    </source>
</evidence>
<gene>
    <name evidence="1" type="ORF">B0I29_12381</name>
</gene>
<name>A0A327Z8I5_9ACTN</name>